<dbReference type="InterPro" id="IPR000682">
    <property type="entry name" value="PCMT"/>
</dbReference>
<comment type="similarity">
    <text evidence="2">Belongs to the methyltransferase superfamily. L-isoaspartyl/D-aspartyl protein methyltransferase family.</text>
</comment>
<dbReference type="RefSeq" id="WP_189112265.1">
    <property type="nucleotide sequence ID" value="NZ_BMQC01000001.1"/>
</dbReference>
<protein>
    <recommendedName>
        <fullName evidence="4">Protein-L-isoaspartate O-methyltransferase</fullName>
        <ecNumber evidence="3">2.1.1.77</ecNumber>
    </recommendedName>
    <alternativeName>
        <fullName evidence="11">L-isoaspartyl protein carboxyl methyltransferase</fullName>
    </alternativeName>
    <alternativeName>
        <fullName evidence="9">Protein L-isoaspartyl methyltransferase</fullName>
    </alternativeName>
    <alternativeName>
        <fullName evidence="10">Protein-beta-aspartate methyltransferase</fullName>
    </alternativeName>
</protein>
<sequence length="397" mass="42594">MTHEADDLRTALVHSLRGKGIIRTDRVAAAFAAVPRHLFTPDASLDDAYADAIVATKRDDDGVVISSVSAPNIIALMLEQAEIEPDMRVLEIGSGGYNASLISELVGPGGEVTTIDIDQDVVDRARDCLAAAGYTNVNVEQGDGEFGVARYAPYDRIIVTAGAWDIPPAWTEQLALGGRIIVPVRISGLTRSVVFERDGDRLVSRSVELCGFVRMQGASERKEDLVLLHGEDVGLRVDDKPFDRDALRAAMSEPPTTVWSGVTVGSQEPFDGLDLWLATALPGFCRLHVQRPAIEAKVVTPALPWGASAVFDGGSFAYLTLRPASEDDTFEFGAIGHGPDGEKLATQVAAQVCAWNSGYRYGSTPHISAYPVGTADEQLPDGLVVDKKHVRITVSWS</sequence>
<evidence type="ECO:0000256" key="2">
    <source>
        <dbReference type="ARBA" id="ARBA00005369"/>
    </source>
</evidence>
<keyword evidence="7" id="KW-0808">Transferase</keyword>
<evidence type="ECO:0000256" key="10">
    <source>
        <dbReference type="ARBA" id="ARBA00031323"/>
    </source>
</evidence>
<evidence type="ECO:0000256" key="4">
    <source>
        <dbReference type="ARBA" id="ARBA00013346"/>
    </source>
</evidence>
<dbReference type="Pfam" id="PF01135">
    <property type="entry name" value="PCMT"/>
    <property type="match status" value="1"/>
</dbReference>
<keyword evidence="5" id="KW-0963">Cytoplasm</keyword>
<dbReference type="InterPro" id="IPR029063">
    <property type="entry name" value="SAM-dependent_MTases_sf"/>
</dbReference>
<dbReference type="PANTHER" id="PTHR11579:SF0">
    <property type="entry name" value="PROTEIN-L-ISOASPARTATE(D-ASPARTATE) O-METHYLTRANSFERASE"/>
    <property type="match status" value="1"/>
</dbReference>
<keyword evidence="6" id="KW-0489">Methyltransferase</keyword>
<dbReference type="NCBIfam" id="TIGR04364">
    <property type="entry name" value="methyltran_FxLD"/>
    <property type="match status" value="1"/>
</dbReference>
<evidence type="ECO:0000256" key="5">
    <source>
        <dbReference type="ARBA" id="ARBA00022490"/>
    </source>
</evidence>
<dbReference type="AlphaFoldDB" id="A0A8J3BIU1"/>
<dbReference type="GO" id="GO:0032259">
    <property type="term" value="P:methylation"/>
    <property type="evidence" value="ECO:0007669"/>
    <property type="project" value="UniProtKB-KW"/>
</dbReference>
<reference evidence="12" key="2">
    <citation type="submission" date="2020-09" db="EMBL/GenBank/DDBJ databases">
        <authorList>
            <person name="Sun Q."/>
            <person name="Ohkuma M."/>
        </authorList>
    </citation>
    <scope>NUCLEOTIDE SEQUENCE</scope>
    <source>
        <strain evidence="12">JCM 3091</strain>
    </source>
</reference>
<name>A0A8J3BIU1_9ACTN</name>
<evidence type="ECO:0000256" key="8">
    <source>
        <dbReference type="ARBA" id="ARBA00022691"/>
    </source>
</evidence>
<dbReference type="InterPro" id="IPR027573">
    <property type="entry name" value="Methyltran_FxLD"/>
</dbReference>
<evidence type="ECO:0000256" key="11">
    <source>
        <dbReference type="ARBA" id="ARBA00031350"/>
    </source>
</evidence>
<dbReference type="GO" id="GO:0005737">
    <property type="term" value="C:cytoplasm"/>
    <property type="evidence" value="ECO:0007669"/>
    <property type="project" value="UniProtKB-SubCell"/>
</dbReference>
<comment type="caution">
    <text evidence="12">The sequence shown here is derived from an EMBL/GenBank/DDBJ whole genome shotgun (WGS) entry which is preliminary data.</text>
</comment>
<reference evidence="12" key="1">
    <citation type="journal article" date="2014" name="Int. J. Syst. Evol. Microbiol.">
        <title>Complete genome sequence of Corynebacterium casei LMG S-19264T (=DSM 44701T), isolated from a smear-ripened cheese.</title>
        <authorList>
            <consortium name="US DOE Joint Genome Institute (JGI-PGF)"/>
            <person name="Walter F."/>
            <person name="Albersmeier A."/>
            <person name="Kalinowski J."/>
            <person name="Ruckert C."/>
        </authorList>
    </citation>
    <scope>NUCLEOTIDE SEQUENCE</scope>
    <source>
        <strain evidence="12">JCM 3091</strain>
    </source>
</reference>
<evidence type="ECO:0000256" key="1">
    <source>
        <dbReference type="ARBA" id="ARBA00004496"/>
    </source>
</evidence>
<evidence type="ECO:0000256" key="6">
    <source>
        <dbReference type="ARBA" id="ARBA00022603"/>
    </source>
</evidence>
<gene>
    <name evidence="12" type="ORF">GCM10010124_02520</name>
</gene>
<dbReference type="EC" id="2.1.1.77" evidence="3"/>
<evidence type="ECO:0000256" key="9">
    <source>
        <dbReference type="ARBA" id="ARBA00030757"/>
    </source>
</evidence>
<keyword evidence="13" id="KW-1185">Reference proteome</keyword>
<keyword evidence="8" id="KW-0949">S-adenosyl-L-methionine</keyword>
<dbReference type="Proteomes" id="UP000662200">
    <property type="component" value="Unassembled WGS sequence"/>
</dbReference>
<accession>A0A8J3BIU1</accession>
<evidence type="ECO:0000313" key="12">
    <source>
        <dbReference type="EMBL" id="GGK13450.1"/>
    </source>
</evidence>
<comment type="subcellular location">
    <subcellularLocation>
        <location evidence="1">Cytoplasm</location>
    </subcellularLocation>
</comment>
<dbReference type="Gene3D" id="3.40.50.150">
    <property type="entry name" value="Vaccinia Virus protein VP39"/>
    <property type="match status" value="1"/>
</dbReference>
<evidence type="ECO:0000256" key="7">
    <source>
        <dbReference type="ARBA" id="ARBA00022679"/>
    </source>
</evidence>
<proteinExistence type="inferred from homology"/>
<dbReference type="SUPFAM" id="SSF53335">
    <property type="entry name" value="S-adenosyl-L-methionine-dependent methyltransferases"/>
    <property type="match status" value="1"/>
</dbReference>
<dbReference type="PANTHER" id="PTHR11579">
    <property type="entry name" value="PROTEIN-L-ISOASPARTATE O-METHYLTRANSFERASE"/>
    <property type="match status" value="1"/>
</dbReference>
<dbReference type="CDD" id="cd02440">
    <property type="entry name" value="AdoMet_MTases"/>
    <property type="match status" value="1"/>
</dbReference>
<evidence type="ECO:0000256" key="3">
    <source>
        <dbReference type="ARBA" id="ARBA00011890"/>
    </source>
</evidence>
<evidence type="ECO:0000313" key="13">
    <source>
        <dbReference type="Proteomes" id="UP000662200"/>
    </source>
</evidence>
<dbReference type="GO" id="GO:0004719">
    <property type="term" value="F:protein-L-isoaspartate (D-aspartate) O-methyltransferase activity"/>
    <property type="evidence" value="ECO:0007669"/>
    <property type="project" value="UniProtKB-EC"/>
</dbReference>
<dbReference type="PROSITE" id="PS01279">
    <property type="entry name" value="PCMT"/>
    <property type="match status" value="1"/>
</dbReference>
<organism evidence="12 13">
    <name type="scientific">Pilimelia terevasa</name>
    <dbReference type="NCBI Taxonomy" id="53372"/>
    <lineage>
        <taxon>Bacteria</taxon>
        <taxon>Bacillati</taxon>
        <taxon>Actinomycetota</taxon>
        <taxon>Actinomycetes</taxon>
        <taxon>Micromonosporales</taxon>
        <taxon>Micromonosporaceae</taxon>
        <taxon>Pilimelia</taxon>
    </lineage>
</organism>
<dbReference type="EMBL" id="BMQC01000001">
    <property type="protein sequence ID" value="GGK13450.1"/>
    <property type="molecule type" value="Genomic_DNA"/>
</dbReference>